<dbReference type="GO" id="GO:0003723">
    <property type="term" value="F:RNA binding"/>
    <property type="evidence" value="ECO:0007669"/>
    <property type="project" value="InterPro"/>
</dbReference>
<proteinExistence type="predicted"/>
<dbReference type="InterPro" id="IPR036388">
    <property type="entry name" value="WH-like_DNA-bd_sf"/>
</dbReference>
<reference evidence="1" key="1">
    <citation type="submission" date="2019-07" db="EMBL/GenBank/DDBJ databases">
        <title>Genomic Encyclopedia of Type Strains, Phase IV (KMG-IV): sequencing the most valuable type-strain genomes for metagenomic binning, comparative biology and taxonomic classification.</title>
        <authorList>
            <person name="Goeker M."/>
        </authorList>
    </citation>
    <scope>NUCLEOTIDE SEQUENCE</scope>
    <source>
        <strain evidence="1">DSM 44596</strain>
    </source>
</reference>
<dbReference type="Pfam" id="PF03861">
    <property type="entry name" value="ANTAR"/>
    <property type="match status" value="1"/>
</dbReference>
<evidence type="ECO:0000313" key="1">
    <source>
        <dbReference type="EMBL" id="TYQ08122.1"/>
    </source>
</evidence>
<comment type="caution">
    <text evidence="1">The sequence shown here is derived from an EMBL/GenBank/DDBJ whole genome shotgun (WGS) entry which is preliminary data.</text>
</comment>
<dbReference type="EMBL" id="VNIQ01000001">
    <property type="protein sequence ID" value="TYQ08122.1"/>
    <property type="molecule type" value="Genomic_DNA"/>
</dbReference>
<dbReference type="InterPro" id="IPR005561">
    <property type="entry name" value="ANTAR"/>
</dbReference>
<dbReference type="AlphaFoldDB" id="A0A652YWP8"/>
<dbReference type="SMART" id="SM01012">
    <property type="entry name" value="ANTAR"/>
    <property type="match status" value="1"/>
</dbReference>
<sequence length="239" mass="26108">MHDDALYLCALTHFASPPREGNSATQTLHELVCFIADIFETAAASITVALPDQPDITSVSSPEFDRCEREFRIGPGRLPRLDSVQITDVPSAAYAWPAFAAQASHLGVKAVAALPFYREARISSGSASPARTSIGILTVFSHEMIIWDDDDVSAAQALTTVAMGFILMSLELHERERESTQLQHALETRIVVEQAKGIISKDHNTTIDSAYQLIRRRARSHNATVLSVARAIVELGLKV</sequence>
<dbReference type="SUPFAM" id="SSF52172">
    <property type="entry name" value="CheY-like"/>
    <property type="match status" value="1"/>
</dbReference>
<gene>
    <name evidence="1" type="ORF">FNL38_101493</name>
</gene>
<dbReference type="SUPFAM" id="SSF55781">
    <property type="entry name" value="GAF domain-like"/>
    <property type="match status" value="1"/>
</dbReference>
<dbReference type="PROSITE" id="PS50921">
    <property type="entry name" value="ANTAR"/>
    <property type="match status" value="1"/>
</dbReference>
<dbReference type="InterPro" id="IPR011006">
    <property type="entry name" value="CheY-like_superfamily"/>
</dbReference>
<organism evidence="1">
    <name type="scientific">Nocardia globerula</name>
    <dbReference type="NCBI Taxonomy" id="1818"/>
    <lineage>
        <taxon>Bacteria</taxon>
        <taxon>Bacillati</taxon>
        <taxon>Actinomycetota</taxon>
        <taxon>Actinomycetes</taxon>
        <taxon>Mycobacteriales</taxon>
        <taxon>Nocardiaceae</taxon>
        <taxon>Nocardia</taxon>
    </lineage>
</organism>
<accession>A0A652YWP8</accession>
<dbReference type="Gene3D" id="1.10.10.10">
    <property type="entry name" value="Winged helix-like DNA-binding domain superfamily/Winged helix DNA-binding domain"/>
    <property type="match status" value="1"/>
</dbReference>
<name>A0A652YWP8_NOCGL</name>
<protein>
    <submittedName>
        <fullName evidence="1">ANTAR domain-containing protein</fullName>
    </submittedName>
</protein>